<feature type="transmembrane region" description="Helical" evidence="8">
    <location>
        <begin position="380"/>
        <end position="399"/>
    </location>
</feature>
<dbReference type="GO" id="GO:0006508">
    <property type="term" value="P:proteolysis"/>
    <property type="evidence" value="ECO:0007669"/>
    <property type="project" value="UniProtKB-KW"/>
</dbReference>
<dbReference type="EMBL" id="JACHIA010000013">
    <property type="protein sequence ID" value="MBB6072158.1"/>
    <property type="molecule type" value="Genomic_DNA"/>
</dbReference>
<feature type="transmembrane region" description="Helical" evidence="8">
    <location>
        <begin position="307"/>
        <end position="330"/>
    </location>
</feature>
<evidence type="ECO:0000256" key="2">
    <source>
        <dbReference type="ARBA" id="ARBA00009045"/>
    </source>
</evidence>
<reference evidence="10 11" key="1">
    <citation type="submission" date="2020-08" db="EMBL/GenBank/DDBJ databases">
        <title>Genomic Encyclopedia of Type Strains, Phase IV (KMG-IV): sequencing the most valuable type-strain genomes for metagenomic binning, comparative biology and taxonomic classification.</title>
        <authorList>
            <person name="Goeker M."/>
        </authorList>
    </citation>
    <scope>NUCLEOTIDE SEQUENCE [LARGE SCALE GENOMIC DNA]</scope>
    <source>
        <strain evidence="10 11">DSM 29007</strain>
    </source>
</reference>
<feature type="transmembrane region" description="Helical" evidence="8">
    <location>
        <begin position="405"/>
        <end position="425"/>
    </location>
</feature>
<dbReference type="Pfam" id="PF01694">
    <property type="entry name" value="Rhomboid"/>
    <property type="match status" value="1"/>
</dbReference>
<dbReference type="InterPro" id="IPR035952">
    <property type="entry name" value="Rhomboid-like_sf"/>
</dbReference>
<evidence type="ECO:0000256" key="8">
    <source>
        <dbReference type="SAM" id="Phobius"/>
    </source>
</evidence>
<proteinExistence type="inferred from homology"/>
<evidence type="ECO:0000313" key="11">
    <source>
        <dbReference type="Proteomes" id="UP000582837"/>
    </source>
</evidence>
<comment type="similarity">
    <text evidence="2">Belongs to the peptidase S54 family.</text>
</comment>
<evidence type="ECO:0000256" key="3">
    <source>
        <dbReference type="ARBA" id="ARBA00022692"/>
    </source>
</evidence>
<dbReference type="InterPro" id="IPR022764">
    <property type="entry name" value="Peptidase_S54_rhomboid_dom"/>
</dbReference>
<sequence>MNQPLDPTPDPSIAEALPYGYEDPRDGRVACTQAELIRRCGSRLLPPRVWTPGSDGLVRPWDVPMLRDAIGERIRGRHSGVMAVGLLVVSGIAVFARDNPGVAAWLLAGVGLAAWLAWNPFHTRLTRDEVRQAKQATRPRIPAVARAGPHTWRDLVPPPSETTTGEYGMVSRTSGEPVPVAREKLIDLVKRGVGPSLVWTPESEGVVPVWRVPFLMDALASRNRRQDAVVPGMLLFTVLYTGSFGLSGAASRTLSISAAVLFAGWVAYLGSARARARGMDAERMERDLNAFAAGWFRQTVPAQWTTAMVGTLAATGLLQVLALTASVHAGAVSMRWLEMGEWWRLLTAPVLHGGVVHWAFNVSALDSLGRMMERRAPRAWLPITFLLAALAGGAASALLPPDGVSVGSSGGLMGLFGFLVVMVRRRRADFPEGFSRALLLNIALIGVVGGIAYAYIDNAAHAGGLAVGLLIGLLAVPSAARTPEWTGGAWLEWAGRLALGVILASAAAAIFVTIRIFLR</sequence>
<comment type="subcellular location">
    <subcellularLocation>
        <location evidence="1">Membrane</location>
        <topology evidence="1">Multi-pass membrane protein</topology>
    </subcellularLocation>
</comment>
<feature type="region of interest" description="Disordered" evidence="7">
    <location>
        <begin position="151"/>
        <end position="174"/>
    </location>
</feature>
<dbReference type="PANTHER" id="PTHR43731">
    <property type="entry name" value="RHOMBOID PROTEASE"/>
    <property type="match status" value="1"/>
</dbReference>
<feature type="transmembrane region" description="Helical" evidence="8">
    <location>
        <begin position="256"/>
        <end position="276"/>
    </location>
</feature>
<evidence type="ECO:0000313" key="10">
    <source>
        <dbReference type="EMBL" id="MBB6072158.1"/>
    </source>
</evidence>
<dbReference type="GO" id="GO:0016020">
    <property type="term" value="C:membrane"/>
    <property type="evidence" value="ECO:0007669"/>
    <property type="project" value="UniProtKB-SubCell"/>
</dbReference>
<gene>
    <name evidence="10" type="ORF">HNQ61_003820</name>
</gene>
<dbReference type="Gene3D" id="1.20.1540.10">
    <property type="entry name" value="Rhomboid-like"/>
    <property type="match status" value="1"/>
</dbReference>
<evidence type="ECO:0000256" key="6">
    <source>
        <dbReference type="ARBA" id="ARBA00023136"/>
    </source>
</evidence>
<dbReference type="InterPro" id="IPR050925">
    <property type="entry name" value="Rhomboid_protease_S54"/>
</dbReference>
<keyword evidence="6 8" id="KW-0472">Membrane</keyword>
<dbReference type="SUPFAM" id="SSF144091">
    <property type="entry name" value="Rhomboid-like"/>
    <property type="match status" value="1"/>
</dbReference>
<evidence type="ECO:0000256" key="5">
    <source>
        <dbReference type="ARBA" id="ARBA00022989"/>
    </source>
</evidence>
<evidence type="ECO:0000256" key="7">
    <source>
        <dbReference type="SAM" id="MobiDB-lite"/>
    </source>
</evidence>
<comment type="caution">
    <text evidence="10">The sequence shown here is derived from an EMBL/GenBank/DDBJ whole genome shotgun (WGS) entry which is preliminary data.</text>
</comment>
<feature type="transmembrane region" description="Helical" evidence="8">
    <location>
        <begin position="342"/>
        <end position="360"/>
    </location>
</feature>
<keyword evidence="5 8" id="KW-1133">Transmembrane helix</keyword>
<keyword evidence="11" id="KW-1185">Reference proteome</keyword>
<dbReference type="RefSeq" id="WP_170032267.1">
    <property type="nucleotide sequence ID" value="NZ_JABDTL010000001.1"/>
</dbReference>
<name>A0A841H2G0_9BACT</name>
<keyword evidence="4" id="KW-0378">Hydrolase</keyword>
<feature type="transmembrane region" description="Helical" evidence="8">
    <location>
        <begin position="437"/>
        <end position="456"/>
    </location>
</feature>
<evidence type="ECO:0000256" key="4">
    <source>
        <dbReference type="ARBA" id="ARBA00022801"/>
    </source>
</evidence>
<keyword evidence="3 8" id="KW-0812">Transmembrane</keyword>
<feature type="transmembrane region" description="Helical" evidence="8">
    <location>
        <begin position="79"/>
        <end position="96"/>
    </location>
</feature>
<feature type="domain" description="Peptidase S54 rhomboid" evidence="9">
    <location>
        <begin position="340"/>
        <end position="476"/>
    </location>
</feature>
<organism evidence="10 11">
    <name type="scientific">Longimicrobium terrae</name>
    <dbReference type="NCBI Taxonomy" id="1639882"/>
    <lineage>
        <taxon>Bacteria</taxon>
        <taxon>Pseudomonadati</taxon>
        <taxon>Gemmatimonadota</taxon>
        <taxon>Longimicrobiia</taxon>
        <taxon>Longimicrobiales</taxon>
        <taxon>Longimicrobiaceae</taxon>
        <taxon>Longimicrobium</taxon>
    </lineage>
</organism>
<keyword evidence="10" id="KW-0645">Protease</keyword>
<dbReference type="GO" id="GO:0004252">
    <property type="term" value="F:serine-type endopeptidase activity"/>
    <property type="evidence" value="ECO:0007669"/>
    <property type="project" value="InterPro"/>
</dbReference>
<dbReference type="Proteomes" id="UP000582837">
    <property type="component" value="Unassembled WGS sequence"/>
</dbReference>
<evidence type="ECO:0000256" key="1">
    <source>
        <dbReference type="ARBA" id="ARBA00004141"/>
    </source>
</evidence>
<dbReference type="PANTHER" id="PTHR43731:SF14">
    <property type="entry name" value="PRESENILIN-ASSOCIATED RHOMBOID-LIKE PROTEIN, MITOCHONDRIAL"/>
    <property type="match status" value="1"/>
</dbReference>
<accession>A0A841H2G0</accession>
<feature type="transmembrane region" description="Helical" evidence="8">
    <location>
        <begin position="228"/>
        <end position="250"/>
    </location>
</feature>
<dbReference type="AlphaFoldDB" id="A0A841H2G0"/>
<evidence type="ECO:0000259" key="9">
    <source>
        <dbReference type="Pfam" id="PF01694"/>
    </source>
</evidence>
<feature type="transmembrane region" description="Helical" evidence="8">
    <location>
        <begin position="493"/>
        <end position="518"/>
    </location>
</feature>
<protein>
    <submittedName>
        <fullName evidence="10">Membrane associated rhomboid family serine protease</fullName>
    </submittedName>
</protein>
<feature type="transmembrane region" description="Helical" evidence="8">
    <location>
        <begin position="102"/>
        <end position="121"/>
    </location>
</feature>